<dbReference type="SUPFAM" id="SSF52058">
    <property type="entry name" value="L domain-like"/>
    <property type="match status" value="1"/>
</dbReference>
<dbReference type="AlphaFoldDB" id="A0AAW0GJ50"/>
<evidence type="ECO:0000313" key="4">
    <source>
        <dbReference type="EMBL" id="KAK7691877.1"/>
    </source>
</evidence>
<comment type="caution">
    <text evidence="4">The sequence shown here is derived from an EMBL/GenBank/DDBJ whole genome shotgun (WGS) entry which is preliminary data.</text>
</comment>
<keyword evidence="3" id="KW-1133">Transmembrane helix</keyword>
<evidence type="ECO:0008006" key="6">
    <source>
        <dbReference type="Google" id="ProtNLM"/>
    </source>
</evidence>
<dbReference type="PANTHER" id="PTHR48060:SF21">
    <property type="entry name" value="L DOMAIN-LIKE PROTEIN"/>
    <property type="match status" value="1"/>
</dbReference>
<dbReference type="EMBL" id="JASBNA010000005">
    <property type="protein sequence ID" value="KAK7691877.1"/>
    <property type="molecule type" value="Genomic_DNA"/>
</dbReference>
<organism evidence="4 5">
    <name type="scientific">Cerrena zonata</name>
    <dbReference type="NCBI Taxonomy" id="2478898"/>
    <lineage>
        <taxon>Eukaryota</taxon>
        <taxon>Fungi</taxon>
        <taxon>Dikarya</taxon>
        <taxon>Basidiomycota</taxon>
        <taxon>Agaricomycotina</taxon>
        <taxon>Agaricomycetes</taxon>
        <taxon>Polyporales</taxon>
        <taxon>Cerrenaceae</taxon>
        <taxon>Cerrena</taxon>
    </lineage>
</organism>
<protein>
    <recommendedName>
        <fullName evidence="6">L domain-like protein</fullName>
    </recommendedName>
</protein>
<keyword evidence="3" id="KW-0472">Membrane</keyword>
<proteinExistence type="predicted"/>
<dbReference type="InterPro" id="IPR032675">
    <property type="entry name" value="LRR_dom_sf"/>
</dbReference>
<reference evidence="4 5" key="1">
    <citation type="submission" date="2022-09" db="EMBL/GenBank/DDBJ databases">
        <authorList>
            <person name="Palmer J.M."/>
        </authorList>
    </citation>
    <scope>NUCLEOTIDE SEQUENCE [LARGE SCALE GENOMIC DNA]</scope>
    <source>
        <strain evidence="4 5">DSM 7382</strain>
    </source>
</reference>
<keyword evidence="3" id="KW-0812">Transmembrane</keyword>
<dbReference type="PANTHER" id="PTHR48060">
    <property type="entry name" value="DNA DAMAGE-REPAIR/TOLERATION PROTEIN DRT100"/>
    <property type="match status" value="1"/>
</dbReference>
<name>A0AAW0GJ50_9APHY</name>
<sequence length="519" mass="55605">MTSSRRPLYLQRSPDDRYPTFSNREQLSITVPPPDIPIEVSRFSPESPPLPPLPARRRSVSTWTNTIMTGGLTPKSKDIEANVPQSPRSVTTTGTRIRDRFTKIFFDVRTLMRDRDAELVPIQPPQLQPWPPLHIDKKICCADCLCHQKKKRSRRDRFLLWVLVIIILCLLGDVIFLNIHVLVKSSNSPTTPTNTTTSSSKTLSADAQECLSEYNVNAPSNPSGYPCSSCLPVLQGVSSSFSDGNATDAQQIQNAIQFCGLRAFFDSMDSNGQSALKNGEWVTDVKFCAWSGVSCDSTGKVGALTLTFPSVPSSIPNETGALSGLTSLHVIGNGQIPGGSLPDSFSSLKATTLLHLESTGISVLPDNLFSSLNQVTTLELIKNSQMGNNLPSSLTSLSLQNLVINNQNLNNPLQALSSSSSLQKSLQLLDLSSTSLSGTIPGSISSFSSLVELHLDSNNLSLPLPAAFPSNLGSLTMTNNSGLSGSVQGSFCSLSKLQTCSMSGTGLTAAGSCSVCKFS</sequence>
<evidence type="ECO:0000256" key="3">
    <source>
        <dbReference type="SAM" id="Phobius"/>
    </source>
</evidence>
<feature type="compositionally biased region" description="Polar residues" evidence="2">
    <location>
        <begin position="20"/>
        <end position="29"/>
    </location>
</feature>
<dbReference type="Gene3D" id="3.80.10.10">
    <property type="entry name" value="Ribonuclease Inhibitor"/>
    <property type="match status" value="1"/>
</dbReference>
<dbReference type="Proteomes" id="UP001385951">
    <property type="component" value="Unassembled WGS sequence"/>
</dbReference>
<feature type="transmembrane region" description="Helical" evidence="3">
    <location>
        <begin position="158"/>
        <end position="183"/>
    </location>
</feature>
<evidence type="ECO:0000256" key="2">
    <source>
        <dbReference type="SAM" id="MobiDB-lite"/>
    </source>
</evidence>
<keyword evidence="1" id="KW-0732">Signal</keyword>
<dbReference type="InterPro" id="IPR053211">
    <property type="entry name" value="DNA_repair-toleration"/>
</dbReference>
<feature type="region of interest" description="Disordered" evidence="2">
    <location>
        <begin position="1"/>
        <end position="34"/>
    </location>
</feature>
<evidence type="ECO:0000256" key="1">
    <source>
        <dbReference type="ARBA" id="ARBA00022729"/>
    </source>
</evidence>
<keyword evidence="5" id="KW-1185">Reference proteome</keyword>
<evidence type="ECO:0000313" key="5">
    <source>
        <dbReference type="Proteomes" id="UP001385951"/>
    </source>
</evidence>
<accession>A0AAW0GJ50</accession>
<gene>
    <name evidence="4" type="ORF">QCA50_005281</name>
</gene>